<keyword evidence="2" id="KW-1185">Reference proteome</keyword>
<name>A0ACC2X4J8_9TREE</name>
<dbReference type="EMBL" id="JASBWV010000028">
    <property type="protein sequence ID" value="KAJ9118520.1"/>
    <property type="molecule type" value="Genomic_DNA"/>
</dbReference>
<dbReference type="Proteomes" id="UP001234202">
    <property type="component" value="Unassembled WGS sequence"/>
</dbReference>
<proteinExistence type="predicted"/>
<comment type="caution">
    <text evidence="1">The sequence shown here is derived from an EMBL/GenBank/DDBJ whole genome shotgun (WGS) entry which is preliminary data.</text>
</comment>
<protein>
    <submittedName>
        <fullName evidence="1">Uncharacterized protein</fullName>
    </submittedName>
</protein>
<evidence type="ECO:0000313" key="1">
    <source>
        <dbReference type="EMBL" id="KAJ9118520.1"/>
    </source>
</evidence>
<sequence>MIHTLPLILLALLPASPAAAATAYDLIVSHKGASFFDGFTFAQGYDNTTNGDVVWANSSKVAYVDDQGKAILKVDNSTEVPYNEKRESVKLYSKNYYKPGTVWVFDATHVPVGCSVWPALFTQGTNWPEHGEIGIRIWFFTRSKVPSALVSEAHTIDLDALGTPSARYNAGQGGCDIEKFFGSQRLTLDITLCGDFAGSPTILQETCPALVTPQTCYTTYVLKPENYQDAWFGINYLNVYGTSGSIDSALSVNGGQGGISSSSSGSSSTSSTGSSSTSKSGSSTARATSTTTGNTGGNALPTSTTVSSASRASYWFGGAGWAVGLVVVVLWS</sequence>
<reference evidence="1" key="1">
    <citation type="submission" date="2023-04" db="EMBL/GenBank/DDBJ databases">
        <title>Draft Genome sequencing of Naganishia species isolated from polar environments using Oxford Nanopore Technology.</title>
        <authorList>
            <person name="Leo P."/>
            <person name="Venkateswaran K."/>
        </authorList>
    </citation>
    <scope>NUCLEOTIDE SEQUENCE</scope>
    <source>
        <strain evidence="1">DBVPG 5303</strain>
    </source>
</reference>
<evidence type="ECO:0000313" key="2">
    <source>
        <dbReference type="Proteomes" id="UP001234202"/>
    </source>
</evidence>
<organism evidence="1 2">
    <name type="scientific">Naganishia onofrii</name>
    <dbReference type="NCBI Taxonomy" id="1851511"/>
    <lineage>
        <taxon>Eukaryota</taxon>
        <taxon>Fungi</taxon>
        <taxon>Dikarya</taxon>
        <taxon>Basidiomycota</taxon>
        <taxon>Agaricomycotina</taxon>
        <taxon>Tremellomycetes</taxon>
        <taxon>Filobasidiales</taxon>
        <taxon>Filobasidiaceae</taxon>
        <taxon>Naganishia</taxon>
    </lineage>
</organism>
<gene>
    <name evidence="1" type="ORF">QFC24_006174</name>
</gene>
<accession>A0ACC2X4J8</accession>